<sequence length="542" mass="60653">MPYKSSFPSIPLETQPFGERLLDALWKHSVLNSTKKAFICAENPKYFVTFRDLYLHSLSVATFLNEKGFGHGDIAALVLPNSWEFLEIFIGAALRGGGVSGASVLFTDFELERQFIDSKSKIVFCADNSLERVIKAAKNCKNIQTIVVIQLSDHSLPYPELQFGIIPYTYVISTLPKLTQHSIQVDVHRDIVLLPYSSGTTGSPKGVMINHSNLSTMLSIFMNHFDKYVFSKIAPDWDYNKESAILSLPFYHAYGSAILMISVLKGQTGIILNHFDKTIRFLYLVPPILVLFANDPIVDKFDLSSLECVLTSAAPAGVDICEKAYKRIKSLKRIEQGYGMTEVSLACSMPFPEHEKSRVDVVGKLLSNFEIKVIDPSGKELPLGEIGEFCLRTPTLMMGYLGRPEATAESIDDNGWYHTGDIGKIDNEGYMYVIDRLKELIKVKGYQVAPAELEDLLLSHHDVADAAVVGIPDEAFGEIPKAFIVRKHDKLTEQQIHEYVNAKTAPYKHLKGGIEFIKEVPKSAAGKILRRFLRDQHQKSEL</sequence>
<dbReference type="Gene3D" id="3.40.50.980">
    <property type="match status" value="2"/>
</dbReference>
<evidence type="ECO:0000256" key="3">
    <source>
        <dbReference type="ARBA" id="ARBA00023140"/>
    </source>
</evidence>
<evidence type="ECO:0000313" key="7">
    <source>
        <dbReference type="WBParaSite" id="PDA_v2.g31287.t1"/>
    </source>
</evidence>
<protein>
    <submittedName>
        <fullName evidence="7">4-coumarate--CoA ligase</fullName>
    </submittedName>
</protein>
<accession>A0A914QI32</accession>
<evidence type="ECO:0000256" key="1">
    <source>
        <dbReference type="ARBA" id="ARBA00004275"/>
    </source>
</evidence>
<dbReference type="GO" id="GO:0016405">
    <property type="term" value="F:CoA-ligase activity"/>
    <property type="evidence" value="ECO:0007669"/>
    <property type="project" value="TreeGrafter"/>
</dbReference>
<dbReference type="PROSITE" id="PS00455">
    <property type="entry name" value="AMP_BINDING"/>
    <property type="match status" value="1"/>
</dbReference>
<dbReference type="FunFam" id="3.30.300.30:FF:000007">
    <property type="entry name" value="4-coumarate--CoA ligase 2"/>
    <property type="match status" value="1"/>
</dbReference>
<organism evidence="6 7">
    <name type="scientific">Panagrolaimus davidi</name>
    <dbReference type="NCBI Taxonomy" id="227884"/>
    <lineage>
        <taxon>Eukaryota</taxon>
        <taxon>Metazoa</taxon>
        <taxon>Ecdysozoa</taxon>
        <taxon>Nematoda</taxon>
        <taxon>Chromadorea</taxon>
        <taxon>Rhabditida</taxon>
        <taxon>Tylenchina</taxon>
        <taxon>Panagrolaimomorpha</taxon>
        <taxon>Panagrolaimoidea</taxon>
        <taxon>Panagrolaimidae</taxon>
        <taxon>Panagrolaimus</taxon>
    </lineage>
</organism>
<dbReference type="AlphaFoldDB" id="A0A914QI32"/>
<evidence type="ECO:0000259" key="5">
    <source>
        <dbReference type="Pfam" id="PF13193"/>
    </source>
</evidence>
<dbReference type="InterPro" id="IPR045851">
    <property type="entry name" value="AMP-bd_C_sf"/>
</dbReference>
<dbReference type="Proteomes" id="UP000887578">
    <property type="component" value="Unplaced"/>
</dbReference>
<feature type="domain" description="AMP-binding enzyme C-terminal" evidence="5">
    <location>
        <begin position="452"/>
        <end position="527"/>
    </location>
</feature>
<keyword evidence="6" id="KW-1185">Reference proteome</keyword>
<dbReference type="PANTHER" id="PTHR24096:SF422">
    <property type="entry name" value="BCDNA.GH02901"/>
    <property type="match status" value="1"/>
</dbReference>
<dbReference type="SUPFAM" id="SSF56801">
    <property type="entry name" value="Acetyl-CoA synthetase-like"/>
    <property type="match status" value="1"/>
</dbReference>
<dbReference type="Gene3D" id="3.30.300.30">
    <property type="match status" value="1"/>
</dbReference>
<dbReference type="CDD" id="cd05911">
    <property type="entry name" value="Firefly_Luc_like"/>
    <property type="match status" value="1"/>
</dbReference>
<comment type="subcellular location">
    <subcellularLocation>
        <location evidence="1">Peroxisome</location>
    </subcellularLocation>
</comment>
<dbReference type="GO" id="GO:0005777">
    <property type="term" value="C:peroxisome"/>
    <property type="evidence" value="ECO:0007669"/>
    <property type="project" value="UniProtKB-SubCell"/>
</dbReference>
<dbReference type="Pfam" id="PF00501">
    <property type="entry name" value="AMP-binding"/>
    <property type="match status" value="1"/>
</dbReference>
<dbReference type="Pfam" id="PF13193">
    <property type="entry name" value="AMP-binding_C"/>
    <property type="match status" value="1"/>
</dbReference>
<evidence type="ECO:0000256" key="2">
    <source>
        <dbReference type="ARBA" id="ARBA00006432"/>
    </source>
</evidence>
<evidence type="ECO:0000313" key="6">
    <source>
        <dbReference type="Proteomes" id="UP000887578"/>
    </source>
</evidence>
<name>A0A914QI32_9BILA</name>
<proteinExistence type="inferred from homology"/>
<dbReference type="PANTHER" id="PTHR24096">
    <property type="entry name" value="LONG-CHAIN-FATTY-ACID--COA LIGASE"/>
    <property type="match status" value="1"/>
</dbReference>
<dbReference type="Gene3D" id="2.30.38.10">
    <property type="entry name" value="Luciferase, Domain 3"/>
    <property type="match status" value="1"/>
</dbReference>
<dbReference type="InterPro" id="IPR000873">
    <property type="entry name" value="AMP-dep_synth/lig_dom"/>
</dbReference>
<dbReference type="WBParaSite" id="PDA_v2.g31287.t1">
    <property type="protein sequence ID" value="PDA_v2.g31287.t1"/>
    <property type="gene ID" value="PDA_v2.g31287"/>
</dbReference>
<feature type="domain" description="AMP-dependent synthetase/ligase" evidence="4">
    <location>
        <begin position="35"/>
        <end position="401"/>
    </location>
</feature>
<keyword evidence="3" id="KW-0576">Peroxisome</keyword>
<reference evidence="7" key="1">
    <citation type="submission" date="2022-11" db="UniProtKB">
        <authorList>
            <consortium name="WormBaseParasite"/>
        </authorList>
    </citation>
    <scope>IDENTIFICATION</scope>
</reference>
<dbReference type="InterPro" id="IPR020845">
    <property type="entry name" value="AMP-binding_CS"/>
</dbReference>
<dbReference type="InterPro" id="IPR025110">
    <property type="entry name" value="AMP-bd_C"/>
</dbReference>
<evidence type="ECO:0000259" key="4">
    <source>
        <dbReference type="Pfam" id="PF00501"/>
    </source>
</evidence>
<comment type="similarity">
    <text evidence="2">Belongs to the ATP-dependent AMP-binding enzyme family.</text>
</comment>